<gene>
    <name evidence="3" type="ORF">AWC04_18220</name>
</gene>
<comment type="caution">
    <text evidence="3">The sequence shown here is derived from an EMBL/GenBank/DDBJ whole genome shotgun (WGS) entry which is preliminary data.</text>
</comment>
<dbReference type="SUPFAM" id="SSF53474">
    <property type="entry name" value="alpha/beta-Hydrolases"/>
    <property type="match status" value="1"/>
</dbReference>
<evidence type="ECO:0000256" key="1">
    <source>
        <dbReference type="ARBA" id="ARBA00010515"/>
    </source>
</evidence>
<dbReference type="PANTHER" id="PTHR48081">
    <property type="entry name" value="AB HYDROLASE SUPERFAMILY PROTEIN C4A8.06C"/>
    <property type="match status" value="1"/>
</dbReference>
<accession>A0A1X1R1Y3</accession>
<evidence type="ECO:0000256" key="2">
    <source>
        <dbReference type="ARBA" id="ARBA00022801"/>
    </source>
</evidence>
<dbReference type="EMBL" id="LQOJ01000060">
    <property type="protein sequence ID" value="ORU98087.1"/>
    <property type="molecule type" value="Genomic_DNA"/>
</dbReference>
<dbReference type="InterPro" id="IPR029058">
    <property type="entry name" value="AB_hydrolase_fold"/>
</dbReference>
<dbReference type="PROSITE" id="PS01174">
    <property type="entry name" value="LIPASE_GDXG_SER"/>
    <property type="match status" value="1"/>
</dbReference>
<proteinExistence type="inferred from homology"/>
<dbReference type="InterPro" id="IPR013094">
    <property type="entry name" value="AB_hydrolase_3"/>
</dbReference>
<evidence type="ECO:0000313" key="3">
    <source>
        <dbReference type="EMBL" id="ORU98087.1"/>
    </source>
</evidence>
<reference evidence="3 4" key="1">
    <citation type="submission" date="2016-01" db="EMBL/GenBank/DDBJ databases">
        <title>The new phylogeny of the genus Mycobacterium.</title>
        <authorList>
            <person name="Tarcisio F."/>
            <person name="Conor M."/>
            <person name="Antonella G."/>
            <person name="Elisabetta G."/>
            <person name="Giulia F.S."/>
            <person name="Sara T."/>
            <person name="Anna F."/>
            <person name="Clotilde B."/>
            <person name="Roberto B."/>
            <person name="Veronica D.S."/>
            <person name="Fabio R."/>
            <person name="Monica P."/>
            <person name="Olivier J."/>
            <person name="Enrico T."/>
            <person name="Nicola S."/>
        </authorList>
    </citation>
    <scope>NUCLEOTIDE SEQUENCE [LARGE SCALE GENOMIC DNA]</scope>
    <source>
        <strain evidence="3 4">DSM 44179</strain>
    </source>
</reference>
<keyword evidence="4" id="KW-1185">Reference proteome</keyword>
<protein>
    <submittedName>
        <fullName evidence="3">Lipase</fullName>
    </submittedName>
</protein>
<dbReference type="GO" id="GO:0016787">
    <property type="term" value="F:hydrolase activity"/>
    <property type="evidence" value="ECO:0007669"/>
    <property type="project" value="UniProtKB-KW"/>
</dbReference>
<dbReference type="Gene3D" id="3.40.50.1820">
    <property type="entry name" value="alpha/beta hydrolase"/>
    <property type="match status" value="1"/>
</dbReference>
<keyword evidence="2" id="KW-0378">Hydrolase</keyword>
<organism evidence="3 4">
    <name type="scientific">Mycolicibacterium fallax</name>
    <name type="common">Mycobacterium fallax</name>
    <dbReference type="NCBI Taxonomy" id="1793"/>
    <lineage>
        <taxon>Bacteria</taxon>
        <taxon>Bacillati</taxon>
        <taxon>Actinomycetota</taxon>
        <taxon>Actinomycetes</taxon>
        <taxon>Mycobacteriales</taxon>
        <taxon>Mycobacteriaceae</taxon>
        <taxon>Mycolicibacterium</taxon>
    </lineage>
</organism>
<dbReference type="Proteomes" id="UP000193484">
    <property type="component" value="Unassembled WGS sequence"/>
</dbReference>
<dbReference type="RefSeq" id="WP_085100067.1">
    <property type="nucleotide sequence ID" value="NZ_AP022603.1"/>
</dbReference>
<comment type="similarity">
    <text evidence="1">Belongs to the 'GDXG' lipolytic enzyme family.</text>
</comment>
<dbReference type="STRING" id="1793.AWC04_18220"/>
<dbReference type="PANTHER" id="PTHR48081:SF8">
    <property type="entry name" value="ALPHA_BETA HYDROLASE FOLD-3 DOMAIN-CONTAINING PROTEIN-RELATED"/>
    <property type="match status" value="1"/>
</dbReference>
<dbReference type="Pfam" id="PF07859">
    <property type="entry name" value="Abhydrolase_3"/>
    <property type="match status" value="1"/>
</dbReference>
<dbReference type="InterPro" id="IPR033140">
    <property type="entry name" value="Lipase_GDXG_put_SER_AS"/>
</dbReference>
<name>A0A1X1R1Y3_MYCFA</name>
<dbReference type="FunFam" id="3.40.50.1820:FF:000089">
    <property type="entry name" value="Alpha/beta hydrolase"/>
    <property type="match status" value="1"/>
</dbReference>
<dbReference type="InterPro" id="IPR050300">
    <property type="entry name" value="GDXG_lipolytic_enzyme"/>
</dbReference>
<sequence>MAGIDDIMQKVLEALPYRLTLDDGIEAARAGFRDLPRPPAHPEVAAADRRIDGPAGPLAVRVYTPPTAGPAAPAVLFLHGGGFVVGDLDSYDGMARRHAAGADAVVVSVDYRLAPEHPFPAAAEDAFAATEWLAEHADELGVDPNRLAVAGDSAGGNLAAGVAQRARDAGLALAFQLLWYPTVMWDPSLPSFTENADAPILSTADVAALSLVYAGHLDLTDPPAALAPGRAAQLAGLAPAHVAVAGHDPLRDDGARYAELLRAAGVAVTLDVAANLMHGYVAYAGVVPAATAATDRGLAALRAALHPAAAAE</sequence>
<dbReference type="AlphaFoldDB" id="A0A1X1R1Y3"/>
<dbReference type="OrthoDB" id="3181909at2"/>
<evidence type="ECO:0000313" key="4">
    <source>
        <dbReference type="Proteomes" id="UP000193484"/>
    </source>
</evidence>